<dbReference type="GO" id="GO:0005886">
    <property type="term" value="C:plasma membrane"/>
    <property type="evidence" value="ECO:0007669"/>
    <property type="project" value="UniProtKB-SubCell"/>
</dbReference>
<evidence type="ECO:0000256" key="3">
    <source>
        <dbReference type="ARBA" id="ARBA00022692"/>
    </source>
</evidence>
<feature type="transmembrane region" description="Helical" evidence="7">
    <location>
        <begin position="36"/>
        <end position="58"/>
    </location>
</feature>
<dbReference type="Pfam" id="PF02653">
    <property type="entry name" value="BPD_transp_2"/>
    <property type="match status" value="1"/>
</dbReference>
<proteinExistence type="predicted"/>
<dbReference type="RefSeq" id="WP_051437253.1">
    <property type="nucleotide sequence ID" value="NZ_PHNE01000002.1"/>
</dbReference>
<evidence type="ECO:0000313" key="8">
    <source>
        <dbReference type="EMBL" id="PPE05507.1"/>
    </source>
</evidence>
<dbReference type="EMBL" id="PHNE01000002">
    <property type="protein sequence ID" value="PPE05507.1"/>
    <property type="molecule type" value="Genomic_DNA"/>
</dbReference>
<keyword evidence="4 7" id="KW-1133">Transmembrane helix</keyword>
<dbReference type="STRING" id="1399797.GCA_000518285_00107"/>
<sequence length="848" mass="96404">MKWKFKRHSWFITSKTKEVMFSSEASHKMKYLKGSIFAILAGFIISGLLISILNVNPFEYFFRMFDVAYSKLYFNESFNWMAFYIIGGLAMAVGFKSGVFNIGAPGQIIAATGMSTVVLFSIIPREQTQVDGGVVFLLFLVSVLFGALMAFIAGILKALFNIHEVVTTILLNWFVWYFFKWIFTSQFANQFGSNSLPGASMNIPSGLLAIGGNQVIAPLLIALGCVVIVGILFAKTTFGFKLKVVGSSPSVAKYSGINVKQKIVLSMVISGALVGVASFVLMTTLNPNIYFGNDNLPVYGFDIIAISLVAFNNPIGVIGVGWLWGIIQNAGAPISSLYGIPTQIAGLVSGIIIYFAAISAIFIMFNPIQLLKMSYYILKSKHEKKLLWLLYKKKTKALLRKKFLFFTKDYKAAIQESTTKFDKQIVRLDFKSLYDMEINHTNQAIKELKKTILDKNTIYGFDGITTRKNKSIKNTNKQVIKNIEQIKLALQTFKVDVKVRKYEQANWLNIQKKQAKKDFKKALKANKEFEEGQVGYLKGTFTYRDQMLSLKSEFAKQKLVLKELIQNLKSDASMKINIIKHDNNLNPSEKRSSIKTLRAELRLKLQDERKQINILQSEVNTQLQELKTQHQAQIAHLEMDKIQLETIHRKAQEAKIQIEKTYQEKLSSLSQQEIERKNQIDMKLSDQKIVEAKKVLLQLQNDLAQFNSESNEIYIDAFTLFDQAIVKMNQILTNETIEAYDAEEKMVDRIKLALKIRRLQYHWIACYEIFASKKANQLELAKYQQVMTNLDALKAQTKTEICALDTSKTKHNIEQLEALIIAENMIYQKLEGLISAEEAKYYEIKGAQ</sequence>
<keyword evidence="5 7" id="KW-0472">Membrane</keyword>
<dbReference type="CDD" id="cd06580">
    <property type="entry name" value="TM_PBP1_transp_TpRbsC_like"/>
    <property type="match status" value="1"/>
</dbReference>
<keyword evidence="6" id="KW-0175">Coiled coil</keyword>
<comment type="caution">
    <text evidence="8">The sequence shown here is derived from an EMBL/GenBank/DDBJ whole genome shotgun (WGS) entry which is preliminary data.</text>
</comment>
<dbReference type="Proteomes" id="UP000237865">
    <property type="component" value="Unassembled WGS sequence"/>
</dbReference>
<feature type="transmembrane region" description="Helical" evidence="7">
    <location>
        <begin position="165"/>
        <end position="183"/>
    </location>
</feature>
<evidence type="ECO:0000256" key="1">
    <source>
        <dbReference type="ARBA" id="ARBA00004651"/>
    </source>
</evidence>
<feature type="transmembrane region" description="Helical" evidence="7">
    <location>
        <begin position="135"/>
        <end position="156"/>
    </location>
</feature>
<feature type="transmembrane region" description="Helical" evidence="7">
    <location>
        <begin position="263"/>
        <end position="283"/>
    </location>
</feature>
<dbReference type="PANTHER" id="PTHR47089">
    <property type="entry name" value="ABC TRANSPORTER, PERMEASE PROTEIN"/>
    <property type="match status" value="1"/>
</dbReference>
<feature type="transmembrane region" description="Helical" evidence="7">
    <location>
        <begin position="215"/>
        <end position="234"/>
    </location>
</feature>
<keyword evidence="9" id="KW-1185">Reference proteome</keyword>
<dbReference type="AlphaFoldDB" id="A0A2S5RDX8"/>
<dbReference type="PANTHER" id="PTHR47089:SF1">
    <property type="entry name" value="GUANOSINE ABC TRANSPORTER PERMEASE PROTEIN NUPP"/>
    <property type="match status" value="1"/>
</dbReference>
<evidence type="ECO:0000256" key="5">
    <source>
        <dbReference type="ARBA" id="ARBA00023136"/>
    </source>
</evidence>
<dbReference type="GO" id="GO:0022857">
    <property type="term" value="F:transmembrane transporter activity"/>
    <property type="evidence" value="ECO:0007669"/>
    <property type="project" value="InterPro"/>
</dbReference>
<feature type="transmembrane region" description="Helical" evidence="7">
    <location>
        <begin position="102"/>
        <end position="123"/>
    </location>
</feature>
<feature type="transmembrane region" description="Helical" evidence="7">
    <location>
        <begin position="78"/>
        <end position="95"/>
    </location>
</feature>
<dbReference type="InterPro" id="IPR001851">
    <property type="entry name" value="ABC_transp_permease"/>
</dbReference>
<reference evidence="8 9" key="1">
    <citation type="submission" date="2017-11" db="EMBL/GenBank/DDBJ databases">
        <title>Genome sequence of Entomoplasma lucivorax PIPN-2 (ATCC 49196).</title>
        <authorList>
            <person name="Lo W.-S."/>
            <person name="Gasparich G.E."/>
            <person name="Kuo C.-H."/>
        </authorList>
    </citation>
    <scope>NUCLEOTIDE SEQUENCE [LARGE SCALE GENOMIC DNA]</scope>
    <source>
        <strain evidence="8 9">PIPN-2</strain>
    </source>
</reference>
<evidence type="ECO:0000256" key="2">
    <source>
        <dbReference type="ARBA" id="ARBA00022475"/>
    </source>
</evidence>
<feature type="coiled-coil region" evidence="6">
    <location>
        <begin position="598"/>
        <end position="664"/>
    </location>
</feature>
<evidence type="ECO:0000256" key="6">
    <source>
        <dbReference type="SAM" id="Coils"/>
    </source>
</evidence>
<evidence type="ECO:0000313" key="9">
    <source>
        <dbReference type="Proteomes" id="UP000237865"/>
    </source>
</evidence>
<accession>A0A2S5RDX8</accession>
<feature type="transmembrane region" description="Helical" evidence="7">
    <location>
        <begin position="303"/>
        <end position="324"/>
    </location>
</feature>
<name>A0A2S5RDX8_9MOLU</name>
<comment type="subcellular location">
    <subcellularLocation>
        <location evidence="1">Cell membrane</location>
        <topology evidence="1">Multi-pass membrane protein</topology>
    </subcellularLocation>
</comment>
<feature type="transmembrane region" description="Helical" evidence="7">
    <location>
        <begin position="344"/>
        <end position="365"/>
    </location>
</feature>
<gene>
    <name evidence="8" type="ORF">ELUCI_v1c06000</name>
</gene>
<keyword evidence="3 7" id="KW-0812">Transmembrane</keyword>
<protein>
    <submittedName>
        <fullName evidence="8">Ribose/galactose ABC transporter permease</fullName>
    </submittedName>
</protein>
<dbReference type="CDD" id="cd22265">
    <property type="entry name" value="UDM1_RNF168"/>
    <property type="match status" value="1"/>
</dbReference>
<organism evidence="8 9">
    <name type="scientific">Williamsoniiplasma lucivorax</name>
    <dbReference type="NCBI Taxonomy" id="209274"/>
    <lineage>
        <taxon>Bacteria</taxon>
        <taxon>Bacillati</taxon>
        <taxon>Mycoplasmatota</taxon>
        <taxon>Mollicutes</taxon>
        <taxon>Entomoplasmatales</taxon>
        <taxon>Williamsoniiplasma</taxon>
    </lineage>
</organism>
<evidence type="ECO:0000256" key="4">
    <source>
        <dbReference type="ARBA" id="ARBA00022989"/>
    </source>
</evidence>
<keyword evidence="2" id="KW-1003">Cell membrane</keyword>
<evidence type="ECO:0000256" key="7">
    <source>
        <dbReference type="SAM" id="Phobius"/>
    </source>
</evidence>